<protein>
    <recommendedName>
        <fullName evidence="7">RNA-binding protein</fullName>
    </recommendedName>
</protein>
<name>A0A1J1GYL7_PLAGA</name>
<sequence>MLGFVIFNVSAFIKHKLTFINYVVTKTDKYKKKKKKICLFIRKSKNDDIESYIPYIYKDVAPCLKELADEEYSYKDLLNAYFPETIEREKRIKEKKKLEGEKEKEQNTHKELDSNLYDIEKHIEEKLVENNIQNFEHINKIKDGKVKNKILEDSYDIIKSTLEKTYFNRKKEEDTKINYLELAKKEKELLYTKLINGYSIVNNKSTFDFFGVFYDSEDYNNKNKIFLEIEKILNLEPFKSNQGDILQDIDSILKINKIPSTIRNFLIKYRSFGKKIYNMKKNESYKKKEENLTNKEVNYSDDNEINKQKETENKNGDVLKEDDKKENNENIDENKKTEENKKDDAIESSTKIINEEEKEEENLYKQFHKDVNKVIMTMHNNLNDEKLIKKDCFYMDEFYEAYKKHLKNMHIKRNKLEPQKNNYDFLTFMHEHFEDYFFSKYGNFDYDFNDKIKKIKKKIHDEQNFDKLQDMEILNENECFQNKENINNSNNDNVLKEKSEINEHLNTNNSSNSNEKNMFNKKNNYKGENIFKELKENKKLKKYILIDMIKNYHEKIYDIYKPNDLITNAYGFNNYIDIEKHDREIDLTFNKHSILNYDSKDVLNNDEKLYVGKLIFGKIFQVEKNVAYVDINYAFYAEIHIDQMPYNIDNIKHVFNVNDKLIFEIYKMYTNKILLTLKNIQKINDLNKILLYKTEDIPFDVHVNSILKNGISVSYNDIHTFIHTSALSSKYKVKTENEEKILDTLINQKIKVFCTDINKLSFSNIIYEQNEQLKNINIYDVIEADIIHISKYGIMVKFCDIVGLIHVSEISKKRIPNLNNLFKINDKIKGVIINIDYDNKRFSLSTKILESEGKNIIDNKIEIYEDIINIVNNIKKRNSNLKINDSNIKNQLLSLIDIYENDNDSKKSKQDNNMIHEEINKSNQNDKTEEINQNNKLNENDITEDINDCNKLQDDNDKKLNNENMGNESDCSISETDEAKKELFIDVHNQMIPYLMIKLEENSKIGDVEKKKEIIWDLEDENFLNSNSPSQSSQFFEYQWSYLKEKKWINFAYYINKIMNYYFNINDDFFTYKEKNIEYEIDFVKNIRIDLSTGLYTRIRKTVVK</sequence>
<dbReference type="InterPro" id="IPR004170">
    <property type="entry name" value="WWE_dom"/>
</dbReference>
<dbReference type="OMA" id="DQMPYNI"/>
<feature type="compositionally biased region" description="Basic and acidic residues" evidence="2">
    <location>
        <begin position="304"/>
        <end position="345"/>
    </location>
</feature>
<keyword evidence="6" id="KW-1185">Reference proteome</keyword>
<feature type="domain" description="WWE" evidence="4">
    <location>
        <begin position="1025"/>
        <end position="1101"/>
    </location>
</feature>
<dbReference type="RefSeq" id="XP_028530467.1">
    <property type="nucleotide sequence ID" value="XM_028674078.1"/>
</dbReference>
<feature type="coiled-coil region" evidence="1">
    <location>
        <begin position="88"/>
        <end position="115"/>
    </location>
</feature>
<evidence type="ECO:0000256" key="1">
    <source>
        <dbReference type="SAM" id="Coils"/>
    </source>
</evidence>
<dbReference type="InterPro" id="IPR003029">
    <property type="entry name" value="S1_domain"/>
</dbReference>
<dbReference type="EMBL" id="CVMV01000110">
    <property type="protein sequence ID" value="CRG97666.1"/>
    <property type="molecule type" value="Genomic_DNA"/>
</dbReference>
<comment type="caution">
    <text evidence="5">The sequence shown here is derived from an EMBL/GenBank/DDBJ whole genome shotgun (WGS) entry which is preliminary data.</text>
</comment>
<dbReference type="Proteomes" id="UP000220797">
    <property type="component" value="Unassembled WGS sequence"/>
</dbReference>
<evidence type="ECO:0000313" key="5">
    <source>
        <dbReference type="EMBL" id="CRG97666.1"/>
    </source>
</evidence>
<dbReference type="GO" id="GO:0003735">
    <property type="term" value="F:structural constituent of ribosome"/>
    <property type="evidence" value="ECO:0007669"/>
    <property type="project" value="TreeGrafter"/>
</dbReference>
<dbReference type="VEuPathDB" id="PlasmoDB:PGAL8A_00524200"/>
<dbReference type="PROSITE" id="PS50918">
    <property type="entry name" value="WWE"/>
    <property type="match status" value="1"/>
</dbReference>
<dbReference type="GO" id="GO:0006412">
    <property type="term" value="P:translation"/>
    <property type="evidence" value="ECO:0007669"/>
    <property type="project" value="TreeGrafter"/>
</dbReference>
<feature type="domain" description="S1 motif" evidence="3">
    <location>
        <begin position="612"/>
        <end position="678"/>
    </location>
</feature>
<dbReference type="PANTHER" id="PTHR10724">
    <property type="entry name" value="30S RIBOSOMAL PROTEIN S1"/>
    <property type="match status" value="1"/>
</dbReference>
<evidence type="ECO:0008006" key="7">
    <source>
        <dbReference type="Google" id="ProtNLM"/>
    </source>
</evidence>
<dbReference type="AlphaFoldDB" id="A0A1J1GYL7"/>
<reference evidence="5" key="1">
    <citation type="submission" date="2015-04" db="EMBL/GenBank/DDBJ databases">
        <authorList>
            <consortium name="Pathogen Informatics"/>
        </authorList>
    </citation>
    <scope>NUCLEOTIDE SEQUENCE [LARGE SCALE GENOMIC DNA]</scope>
    <source>
        <strain evidence="5">8A</strain>
    </source>
</reference>
<feature type="region of interest" description="Disordered" evidence="2">
    <location>
        <begin position="904"/>
        <end position="939"/>
    </location>
</feature>
<dbReference type="PROSITE" id="PS50126">
    <property type="entry name" value="S1"/>
    <property type="match status" value="2"/>
</dbReference>
<organism evidence="5 6">
    <name type="scientific">Plasmodium gallinaceum</name>
    <dbReference type="NCBI Taxonomy" id="5849"/>
    <lineage>
        <taxon>Eukaryota</taxon>
        <taxon>Sar</taxon>
        <taxon>Alveolata</taxon>
        <taxon>Apicomplexa</taxon>
        <taxon>Aconoidasida</taxon>
        <taxon>Haemosporida</taxon>
        <taxon>Plasmodiidae</taxon>
        <taxon>Plasmodium</taxon>
        <taxon>Plasmodium (Haemamoeba)</taxon>
    </lineage>
</organism>
<feature type="region of interest" description="Disordered" evidence="2">
    <location>
        <begin position="298"/>
        <end position="349"/>
    </location>
</feature>
<evidence type="ECO:0000259" key="3">
    <source>
        <dbReference type="PROSITE" id="PS50126"/>
    </source>
</evidence>
<dbReference type="GO" id="GO:0003729">
    <property type="term" value="F:mRNA binding"/>
    <property type="evidence" value="ECO:0007669"/>
    <property type="project" value="TreeGrafter"/>
</dbReference>
<keyword evidence="1" id="KW-0175">Coiled coil</keyword>
<dbReference type="Gene3D" id="2.40.50.140">
    <property type="entry name" value="Nucleic acid-binding proteins"/>
    <property type="match status" value="2"/>
</dbReference>
<feature type="compositionally biased region" description="Basic and acidic residues" evidence="2">
    <location>
        <begin position="904"/>
        <end position="930"/>
    </location>
</feature>
<dbReference type="PANTHER" id="PTHR10724:SF10">
    <property type="entry name" value="S1 RNA-BINDING DOMAIN-CONTAINING PROTEIN 1"/>
    <property type="match status" value="1"/>
</dbReference>
<evidence type="ECO:0000256" key="2">
    <source>
        <dbReference type="SAM" id="MobiDB-lite"/>
    </source>
</evidence>
<dbReference type="Pfam" id="PF00575">
    <property type="entry name" value="S1"/>
    <property type="match status" value="1"/>
</dbReference>
<gene>
    <name evidence="5" type="ORF">PGAL8A_00524200</name>
</gene>
<feature type="domain" description="S1 motif" evidence="3">
    <location>
        <begin position="779"/>
        <end position="847"/>
    </location>
</feature>
<evidence type="ECO:0000259" key="4">
    <source>
        <dbReference type="PROSITE" id="PS50918"/>
    </source>
</evidence>
<dbReference type="SMART" id="SM00316">
    <property type="entry name" value="S1"/>
    <property type="match status" value="3"/>
</dbReference>
<evidence type="ECO:0000313" key="6">
    <source>
        <dbReference type="Proteomes" id="UP000220797"/>
    </source>
</evidence>
<proteinExistence type="predicted"/>
<dbReference type="GeneID" id="39733775"/>
<dbReference type="OrthoDB" id="412781at2759"/>
<dbReference type="SUPFAM" id="SSF50249">
    <property type="entry name" value="Nucleic acid-binding proteins"/>
    <property type="match status" value="2"/>
</dbReference>
<accession>A0A1J1GYL7</accession>
<dbReference type="InterPro" id="IPR012340">
    <property type="entry name" value="NA-bd_OB-fold"/>
</dbReference>
<dbReference type="InterPro" id="IPR050437">
    <property type="entry name" value="Ribos_protein_bS1-like"/>
</dbReference>